<dbReference type="InterPro" id="IPR032466">
    <property type="entry name" value="Metal_Hydrolase"/>
</dbReference>
<dbReference type="Proteomes" id="UP000241848">
    <property type="component" value="Unassembled WGS sequence"/>
</dbReference>
<gene>
    <name evidence="2" type="ORF">C7B45_12250</name>
</gene>
<dbReference type="GO" id="GO:0016810">
    <property type="term" value="F:hydrolase activity, acting on carbon-nitrogen (but not peptide) bonds"/>
    <property type="evidence" value="ECO:0007669"/>
    <property type="project" value="InterPro"/>
</dbReference>
<evidence type="ECO:0000259" key="1">
    <source>
        <dbReference type="Pfam" id="PF01979"/>
    </source>
</evidence>
<name>A0A2T2WFS5_9FIRM</name>
<proteinExistence type="predicted"/>
<dbReference type="InterPro" id="IPR011059">
    <property type="entry name" value="Metal-dep_hydrolase_composite"/>
</dbReference>
<accession>A0A2T2WFS5</accession>
<reference evidence="2 3" key="1">
    <citation type="journal article" date="2014" name="BMC Genomics">
        <title>Comparison of environmental and isolate Sulfobacillus genomes reveals diverse carbon, sulfur, nitrogen, and hydrogen metabolisms.</title>
        <authorList>
            <person name="Justice N.B."/>
            <person name="Norman A."/>
            <person name="Brown C.T."/>
            <person name="Singh A."/>
            <person name="Thomas B.C."/>
            <person name="Banfield J.F."/>
        </authorList>
    </citation>
    <scope>NUCLEOTIDE SEQUENCE [LARGE SCALE GENOMIC DNA]</scope>
    <source>
        <strain evidence="2">AMDSBA3</strain>
    </source>
</reference>
<dbReference type="AlphaFoldDB" id="A0A2T2WFS5"/>
<evidence type="ECO:0000313" key="2">
    <source>
        <dbReference type="EMBL" id="PSR21070.1"/>
    </source>
</evidence>
<dbReference type="Gene3D" id="2.30.40.10">
    <property type="entry name" value="Urease, subunit C, domain 1"/>
    <property type="match status" value="1"/>
</dbReference>
<dbReference type="SUPFAM" id="SSF51556">
    <property type="entry name" value="Metallo-dependent hydrolases"/>
    <property type="match status" value="1"/>
</dbReference>
<dbReference type="Pfam" id="PF01979">
    <property type="entry name" value="Amidohydro_1"/>
    <property type="match status" value="1"/>
</dbReference>
<dbReference type="InterPro" id="IPR006680">
    <property type="entry name" value="Amidohydro-rel"/>
</dbReference>
<dbReference type="InterPro" id="IPR051781">
    <property type="entry name" value="Metallo-dep_Hydrolase"/>
</dbReference>
<organism evidence="2 3">
    <name type="scientific">Sulfobacillus acidophilus</name>
    <dbReference type="NCBI Taxonomy" id="53633"/>
    <lineage>
        <taxon>Bacteria</taxon>
        <taxon>Bacillati</taxon>
        <taxon>Bacillota</taxon>
        <taxon>Clostridia</taxon>
        <taxon>Eubacteriales</taxon>
        <taxon>Clostridiales Family XVII. Incertae Sedis</taxon>
        <taxon>Sulfobacillus</taxon>
    </lineage>
</organism>
<dbReference type="PANTHER" id="PTHR43135">
    <property type="entry name" value="ALPHA-D-RIBOSE 1-METHYLPHOSPHONATE 5-TRIPHOSPHATE DIPHOSPHATASE"/>
    <property type="match status" value="1"/>
</dbReference>
<comment type="caution">
    <text evidence="2">The sequence shown here is derived from an EMBL/GenBank/DDBJ whole genome shotgun (WGS) entry which is preliminary data.</text>
</comment>
<dbReference type="Gene3D" id="3.20.20.140">
    <property type="entry name" value="Metal-dependent hydrolases"/>
    <property type="match status" value="1"/>
</dbReference>
<dbReference type="PANTHER" id="PTHR43135:SF3">
    <property type="entry name" value="ALPHA-D-RIBOSE 1-METHYLPHOSPHONATE 5-TRIPHOSPHATE DIPHOSPHATASE"/>
    <property type="match status" value="1"/>
</dbReference>
<dbReference type="InterPro" id="IPR057744">
    <property type="entry name" value="OTAase-like"/>
</dbReference>
<dbReference type="CDD" id="cd01299">
    <property type="entry name" value="Met_dep_hydrolase_A"/>
    <property type="match status" value="1"/>
</dbReference>
<dbReference type="EMBL" id="PXYV01000043">
    <property type="protein sequence ID" value="PSR21070.1"/>
    <property type="molecule type" value="Genomic_DNA"/>
</dbReference>
<dbReference type="SUPFAM" id="SSF51338">
    <property type="entry name" value="Composite domain of metallo-dependent hydrolases"/>
    <property type="match status" value="1"/>
</dbReference>
<evidence type="ECO:0000313" key="3">
    <source>
        <dbReference type="Proteomes" id="UP000241848"/>
    </source>
</evidence>
<sequence length="428" mass="45541">MSSIYIFNGTLIDGTGRSTVSDAAVLIRDQHIVHAGPGAEVSCPRDETITKIDACGGTILPGLIDCHVHITAEIFPTADFSEPYTYRILRTAQYAQRTLDAGITSVRDAGGADRGIQWAFDRGVVPGPRTQISVTMLSITGGHGDDYAASLGYPLTNPLQVDGVCDGVDGVRKKVREVIRAGAQVIKVATSGGVISATDNPEDAHFSPQELQTIVEEARMHGGIRAMAHAQATQGIKNAVRAGFISIEHGIYLDQEAIDLMLEHETFLVPTLVAPLAVIKARDEGLTVPDYAIEKTKRVLEAHHESVARAHAAGVKIAMGTDSGVGHHGTNLEELSHLVDIGMSPMQALVASTRQAAELLGWSDRLGTLQPGKLADVVITTIDPLANIGGLANPDNISWVIKGGTIVKTKVEHQVTAQTSGQPNHRRR</sequence>
<protein>
    <submittedName>
        <fullName evidence="2">Amidohydrolase family protein</fullName>
    </submittedName>
</protein>
<keyword evidence="2" id="KW-0378">Hydrolase</keyword>
<feature type="domain" description="Amidohydrolase-related" evidence="1">
    <location>
        <begin position="58"/>
        <end position="407"/>
    </location>
</feature>